<name>A0A229P660_9BACL</name>
<evidence type="ECO:0000256" key="2">
    <source>
        <dbReference type="HAMAP-Rule" id="MF_00048"/>
    </source>
</evidence>
<protein>
    <recommendedName>
        <fullName evidence="2">UPF0102 protein CGZ75_04500</fullName>
    </recommendedName>
</protein>
<dbReference type="NCBIfam" id="TIGR00252">
    <property type="entry name" value="YraN family protein"/>
    <property type="match status" value="1"/>
</dbReference>
<dbReference type="InterPro" id="IPR003509">
    <property type="entry name" value="UPF0102_YraN-like"/>
</dbReference>
<dbReference type="AlphaFoldDB" id="A0A229P660"/>
<evidence type="ECO:0000313" key="3">
    <source>
        <dbReference type="EMBL" id="OXM17474.1"/>
    </source>
</evidence>
<proteinExistence type="inferred from homology"/>
<dbReference type="SUPFAM" id="SSF52980">
    <property type="entry name" value="Restriction endonuclease-like"/>
    <property type="match status" value="1"/>
</dbReference>
<dbReference type="OrthoDB" id="9802516at2"/>
<comment type="similarity">
    <text evidence="1 2">Belongs to the UPF0102 family.</text>
</comment>
<dbReference type="HAMAP" id="MF_00048">
    <property type="entry name" value="UPF0102"/>
    <property type="match status" value="1"/>
</dbReference>
<comment type="caution">
    <text evidence="3">The sequence shown here is derived from an EMBL/GenBank/DDBJ whole genome shotgun (WGS) entry which is preliminary data.</text>
</comment>
<dbReference type="NCBIfam" id="NF009154">
    <property type="entry name" value="PRK12497.3-3"/>
    <property type="match status" value="1"/>
</dbReference>
<sequence length="133" mass="14940">MHRGQQMRTGARGDQRMLSGRIAESAAAVWLEEQGYYLLQRNWRCRQGELDLIAEDNGMLVVVEVRSARAGSRFGTAAEAVNTRKQQKVRLVAAVYMQQMGWSSRNIRFDAAAITLDASGSKVEDILYIKDAF</sequence>
<dbReference type="NCBIfam" id="NF009150">
    <property type="entry name" value="PRK12497.1-3"/>
    <property type="match status" value="1"/>
</dbReference>
<dbReference type="Gene3D" id="3.40.1350.10">
    <property type="match status" value="1"/>
</dbReference>
<dbReference type="GO" id="GO:0003676">
    <property type="term" value="F:nucleic acid binding"/>
    <property type="evidence" value="ECO:0007669"/>
    <property type="project" value="InterPro"/>
</dbReference>
<dbReference type="CDD" id="cd20736">
    <property type="entry name" value="PoNe_Nuclease"/>
    <property type="match status" value="1"/>
</dbReference>
<gene>
    <name evidence="3" type="ORF">CGZ75_04500</name>
</gene>
<keyword evidence="4" id="KW-1185">Reference proteome</keyword>
<dbReference type="PANTHER" id="PTHR34039">
    <property type="entry name" value="UPF0102 PROTEIN YRAN"/>
    <property type="match status" value="1"/>
</dbReference>
<accession>A0A229P660</accession>
<organism evidence="3 4">
    <name type="scientific">Paenibacillus herberti</name>
    <dbReference type="NCBI Taxonomy" id="1619309"/>
    <lineage>
        <taxon>Bacteria</taxon>
        <taxon>Bacillati</taxon>
        <taxon>Bacillota</taxon>
        <taxon>Bacilli</taxon>
        <taxon>Bacillales</taxon>
        <taxon>Paenibacillaceae</taxon>
        <taxon>Paenibacillus</taxon>
    </lineage>
</organism>
<evidence type="ECO:0000313" key="4">
    <source>
        <dbReference type="Proteomes" id="UP000215145"/>
    </source>
</evidence>
<dbReference type="Pfam" id="PF02021">
    <property type="entry name" value="UPF0102"/>
    <property type="match status" value="1"/>
</dbReference>
<dbReference type="EMBL" id="NMUQ01000001">
    <property type="protein sequence ID" value="OXM17474.1"/>
    <property type="molecule type" value="Genomic_DNA"/>
</dbReference>
<dbReference type="Proteomes" id="UP000215145">
    <property type="component" value="Unassembled WGS sequence"/>
</dbReference>
<dbReference type="InterPro" id="IPR011335">
    <property type="entry name" value="Restrct_endonuc-II-like"/>
</dbReference>
<evidence type="ECO:0000256" key="1">
    <source>
        <dbReference type="ARBA" id="ARBA00006738"/>
    </source>
</evidence>
<dbReference type="PANTHER" id="PTHR34039:SF1">
    <property type="entry name" value="UPF0102 PROTEIN YRAN"/>
    <property type="match status" value="1"/>
</dbReference>
<reference evidence="3 4" key="1">
    <citation type="submission" date="2017-07" db="EMBL/GenBank/DDBJ databases">
        <title>Paenibacillus herberti R33 genome sequencing and assembly.</title>
        <authorList>
            <person name="Su W."/>
        </authorList>
    </citation>
    <scope>NUCLEOTIDE SEQUENCE [LARGE SCALE GENOMIC DNA]</scope>
    <source>
        <strain evidence="3 4">R33</strain>
    </source>
</reference>
<dbReference type="InterPro" id="IPR011856">
    <property type="entry name" value="tRNA_endonuc-like_dom_sf"/>
</dbReference>